<keyword evidence="3" id="KW-1185">Reference proteome</keyword>
<organism evidence="2 3">
    <name type="scientific">Rickettsia bellii str. RML An4</name>
    <dbReference type="NCBI Taxonomy" id="1359193"/>
    <lineage>
        <taxon>Bacteria</taxon>
        <taxon>Pseudomonadati</taxon>
        <taxon>Pseudomonadota</taxon>
        <taxon>Alphaproteobacteria</taxon>
        <taxon>Rickettsiales</taxon>
        <taxon>Rickettsiaceae</taxon>
        <taxon>Rickettsieae</taxon>
        <taxon>Rickettsia</taxon>
        <taxon>belli group</taxon>
    </lineage>
</organism>
<dbReference type="EMBL" id="LAOI01000001">
    <property type="protein sequence ID" value="KJV90565.1"/>
    <property type="molecule type" value="Genomic_DNA"/>
</dbReference>
<feature type="compositionally biased region" description="Basic residues" evidence="1">
    <location>
        <begin position="221"/>
        <end position="230"/>
    </location>
</feature>
<dbReference type="AlphaFoldDB" id="A0A0F3QDC2"/>
<dbReference type="Proteomes" id="UP000033661">
    <property type="component" value="Unassembled WGS sequence"/>
</dbReference>
<reference evidence="2 3" key="1">
    <citation type="submission" date="2015-02" db="EMBL/GenBank/DDBJ databases">
        <title>Genome Sequencing of Rickettsiales.</title>
        <authorList>
            <person name="Daugherty S.C."/>
            <person name="Su Q."/>
            <person name="Abolude K."/>
            <person name="Beier-Sexton M."/>
            <person name="Carlyon J.A."/>
            <person name="Carter R."/>
            <person name="Day N.P."/>
            <person name="Dumler S.J."/>
            <person name="Dyachenko V."/>
            <person name="Godinez A."/>
            <person name="Kurtti T.J."/>
            <person name="Lichay M."/>
            <person name="Mullins K.E."/>
            <person name="Ott S."/>
            <person name="Pappas-Brown V."/>
            <person name="Paris D.H."/>
            <person name="Patel P."/>
            <person name="Richards A.L."/>
            <person name="Sadzewicz L."/>
            <person name="Sears K."/>
            <person name="Seidman D."/>
            <person name="Sengamalay N."/>
            <person name="Stenos J."/>
            <person name="Tallon L.J."/>
            <person name="Vincent G."/>
            <person name="Fraser C.M."/>
            <person name="Munderloh U."/>
            <person name="Dunning-Hotopp J.C."/>
        </authorList>
    </citation>
    <scope>NUCLEOTIDE SEQUENCE [LARGE SCALE GENOMIC DNA]</scope>
    <source>
        <strain evidence="2 3">RML An4</strain>
    </source>
</reference>
<name>A0A0F3QDC2_RICBE</name>
<evidence type="ECO:0000313" key="3">
    <source>
        <dbReference type="Proteomes" id="UP000033661"/>
    </source>
</evidence>
<evidence type="ECO:0000313" key="2">
    <source>
        <dbReference type="EMBL" id="KJV90565.1"/>
    </source>
</evidence>
<protein>
    <submittedName>
        <fullName evidence="2">Uncharacterized protein</fullName>
    </submittedName>
</protein>
<dbReference type="PATRIC" id="fig|1359193.3.peg.1525"/>
<gene>
    <name evidence="2" type="ORF">RBEAN4_1571</name>
</gene>
<accession>A0A0F3QDC2</accession>
<feature type="region of interest" description="Disordered" evidence="1">
    <location>
        <begin position="210"/>
        <end position="230"/>
    </location>
</feature>
<comment type="caution">
    <text evidence="2">The sequence shown here is derived from an EMBL/GenBank/DDBJ whole genome shotgun (WGS) entry which is preliminary data.</text>
</comment>
<proteinExistence type="predicted"/>
<sequence length="230" mass="25567">MSEEMLRNHQITYSKPLEALLDHKGKHASTVGKTSKGVEDQQAFIMDKKGNLYIGSHEGQPVDPENPSLSHASFLGGIPAEMSGMISIDAGKIKLISDNSGHYAPEPLDMYRGIKKIQEKMPGALDKNCLILIQNKEPEPLKNFVAKMEEKVQGTGGKTHYEQLRENRISKIKEYQAKLKNVSKKTAVTQAATIGKDLKDTLLKRKQDNEKATGDLATNARRAKRANFIR</sequence>
<evidence type="ECO:0000256" key="1">
    <source>
        <dbReference type="SAM" id="MobiDB-lite"/>
    </source>
</evidence>